<reference evidence="2 3" key="1">
    <citation type="submission" date="2023-09" db="EMBL/GenBank/DDBJ databases">
        <title>Different Types of Thermotolerant Ring-Cleaving Dioxygenases derived from Aeribacillus composti HB-1 applied for multiple aromatic hydrocarbons removal.</title>
        <authorList>
            <person name="Cao L."/>
            <person name="Li M."/>
            <person name="Ma T."/>
        </authorList>
    </citation>
    <scope>NUCLEOTIDE SEQUENCE [LARGE SCALE GENOMIC DNA]</scope>
    <source>
        <strain evidence="2 3">HB-1</strain>
    </source>
</reference>
<sequence>MILIFSETCGDIDKNFIHVHHLKEISQIGEEYEIDPLKDLRPVCPNCHAILHRQKQAYTIEELKKIINKNKVHL</sequence>
<keyword evidence="2" id="KW-0540">Nuclease</keyword>
<keyword evidence="2" id="KW-0378">Hydrolase</keyword>
<evidence type="ECO:0000259" key="1">
    <source>
        <dbReference type="Pfam" id="PF01844"/>
    </source>
</evidence>
<dbReference type="Pfam" id="PF01844">
    <property type="entry name" value="HNH"/>
    <property type="match status" value="1"/>
</dbReference>
<feature type="domain" description="HNH" evidence="1">
    <location>
        <begin position="9"/>
        <end position="53"/>
    </location>
</feature>
<dbReference type="Proteomes" id="UP001303701">
    <property type="component" value="Chromosome"/>
</dbReference>
<evidence type="ECO:0000313" key="2">
    <source>
        <dbReference type="EMBL" id="WNF34547.1"/>
    </source>
</evidence>
<keyword evidence="2" id="KW-0255">Endonuclease</keyword>
<gene>
    <name evidence="2" type="ORF">RI196_07835</name>
</gene>
<evidence type="ECO:0000313" key="3">
    <source>
        <dbReference type="Proteomes" id="UP001303701"/>
    </source>
</evidence>
<protein>
    <submittedName>
        <fullName evidence="2">HNH endonuclease</fullName>
    </submittedName>
</protein>
<proteinExistence type="predicted"/>
<dbReference type="GeneID" id="301125873"/>
<name>A0ABY9WKD6_9BACI</name>
<accession>A0ABY9WKD6</accession>
<organism evidence="2 3">
    <name type="scientific">Aeribacillus composti</name>
    <dbReference type="NCBI Taxonomy" id="1868734"/>
    <lineage>
        <taxon>Bacteria</taxon>
        <taxon>Bacillati</taxon>
        <taxon>Bacillota</taxon>
        <taxon>Bacilli</taxon>
        <taxon>Bacillales</taxon>
        <taxon>Bacillaceae</taxon>
        <taxon>Aeribacillus</taxon>
    </lineage>
</organism>
<dbReference type="RefSeq" id="WP_311067213.1">
    <property type="nucleotide sequence ID" value="NZ_CP134501.1"/>
</dbReference>
<dbReference type="InterPro" id="IPR002711">
    <property type="entry name" value="HNH"/>
</dbReference>
<dbReference type="GO" id="GO:0004519">
    <property type="term" value="F:endonuclease activity"/>
    <property type="evidence" value="ECO:0007669"/>
    <property type="project" value="UniProtKB-KW"/>
</dbReference>
<keyword evidence="3" id="KW-1185">Reference proteome</keyword>
<dbReference type="EMBL" id="CP134501">
    <property type="protein sequence ID" value="WNF34547.1"/>
    <property type="molecule type" value="Genomic_DNA"/>
</dbReference>